<dbReference type="InterPro" id="IPR012334">
    <property type="entry name" value="Pectin_lyas_fold"/>
</dbReference>
<dbReference type="InterPro" id="IPR006626">
    <property type="entry name" value="PbH1"/>
</dbReference>
<evidence type="ECO:0000313" key="10">
    <source>
        <dbReference type="EMBL" id="OVA16781.1"/>
    </source>
</evidence>
<keyword evidence="11" id="KW-1185">Reference proteome</keyword>
<dbReference type="OrthoDB" id="187139at2759"/>
<evidence type="ECO:0000256" key="2">
    <source>
        <dbReference type="ARBA" id="ARBA00008834"/>
    </source>
</evidence>
<dbReference type="STRING" id="56857.A0A200R258"/>
<comment type="similarity">
    <text evidence="2 8">Belongs to the glycosyl hydrolase 28 family.</text>
</comment>
<keyword evidence="4" id="KW-0964">Secreted</keyword>
<dbReference type="Pfam" id="PF00295">
    <property type="entry name" value="Glyco_hydro_28"/>
    <property type="match status" value="1"/>
</dbReference>
<feature type="transmembrane region" description="Helical" evidence="9">
    <location>
        <begin position="12"/>
        <end position="31"/>
    </location>
</feature>
<evidence type="ECO:0000256" key="7">
    <source>
        <dbReference type="ARBA" id="ARBA00023316"/>
    </source>
</evidence>
<evidence type="ECO:0000256" key="8">
    <source>
        <dbReference type="RuleBase" id="RU361169"/>
    </source>
</evidence>
<keyword evidence="3" id="KW-0134">Cell wall</keyword>
<comment type="subcellular location">
    <subcellularLocation>
        <location evidence="1">Secreted</location>
        <location evidence="1">Cell wall</location>
    </subcellularLocation>
</comment>
<evidence type="ECO:0000313" key="11">
    <source>
        <dbReference type="Proteomes" id="UP000195402"/>
    </source>
</evidence>
<dbReference type="SUPFAM" id="SSF51126">
    <property type="entry name" value="Pectin lyase-like"/>
    <property type="match status" value="1"/>
</dbReference>
<dbReference type="InParanoid" id="A0A200R258"/>
<dbReference type="InterPro" id="IPR011050">
    <property type="entry name" value="Pectin_lyase_fold/virulence"/>
</dbReference>
<sequence length="451" mass="49312">MFVNDIQDYPGYWFSFIQIILVLFLLGPVNAKTSYIKPHNHNPVHGAPNGAQYNSYQPYNTIFDVLSFGAKGDGVADDTKAFLAAWQAACPIGSATIEIPSEFRFLVGPITLQGPCIAGLVLQIDGTIIAPRNPSKWPKPGLLQWINVKNLHGFTIQGSGTVDGQGSEWWILPEFQLNWLKQLAIRFYTSSNVTIRDIWIQNSPQCHLKFDNCTGVKVSNITISSPADSPNTDGIHLQNSKWVELESSSISCGDDCISIQTGCSNVNIHHIRCGPGHGMSIGGLGKDGSLACVSDIVIQNSTMHNTLYGVRIKTWQGGVGSVESVIFSNIQVSNVKIPIAIDQFYCDRAICLNKTDAVAVSNITYNQINGTYTTQSAYLACSNTIPCTNISMNDVLLTPLTTTAWGLKKALCWNSYGKTQPLLFPNSTDCLEARQPPYRKAPSLNRTNLTC</sequence>
<accession>A0A200R258</accession>
<evidence type="ECO:0000256" key="6">
    <source>
        <dbReference type="ARBA" id="ARBA00023295"/>
    </source>
</evidence>
<comment type="caution">
    <text evidence="10">The sequence shown here is derived from an EMBL/GenBank/DDBJ whole genome shotgun (WGS) entry which is preliminary data.</text>
</comment>
<dbReference type="SMART" id="SM00710">
    <property type="entry name" value="PbH1"/>
    <property type="match status" value="5"/>
</dbReference>
<organism evidence="10 11">
    <name type="scientific">Macleaya cordata</name>
    <name type="common">Five-seeded plume-poppy</name>
    <name type="synonym">Bocconia cordata</name>
    <dbReference type="NCBI Taxonomy" id="56857"/>
    <lineage>
        <taxon>Eukaryota</taxon>
        <taxon>Viridiplantae</taxon>
        <taxon>Streptophyta</taxon>
        <taxon>Embryophyta</taxon>
        <taxon>Tracheophyta</taxon>
        <taxon>Spermatophyta</taxon>
        <taxon>Magnoliopsida</taxon>
        <taxon>Ranunculales</taxon>
        <taxon>Papaveraceae</taxon>
        <taxon>Papaveroideae</taxon>
        <taxon>Macleaya</taxon>
    </lineage>
</organism>
<evidence type="ECO:0000256" key="4">
    <source>
        <dbReference type="ARBA" id="ARBA00022525"/>
    </source>
</evidence>
<keyword evidence="9" id="KW-0472">Membrane</keyword>
<dbReference type="PANTHER" id="PTHR31375">
    <property type="match status" value="1"/>
</dbReference>
<protein>
    <submittedName>
        <fullName evidence="10">Glycoside hydrolase</fullName>
    </submittedName>
</protein>
<keyword evidence="5 8" id="KW-0378">Hydrolase</keyword>
<reference evidence="10 11" key="1">
    <citation type="journal article" date="2017" name="Mol. Plant">
        <title>The Genome of Medicinal Plant Macleaya cordata Provides New Insights into Benzylisoquinoline Alkaloids Metabolism.</title>
        <authorList>
            <person name="Liu X."/>
            <person name="Liu Y."/>
            <person name="Huang P."/>
            <person name="Ma Y."/>
            <person name="Qing Z."/>
            <person name="Tang Q."/>
            <person name="Cao H."/>
            <person name="Cheng P."/>
            <person name="Zheng Y."/>
            <person name="Yuan Z."/>
            <person name="Zhou Y."/>
            <person name="Liu J."/>
            <person name="Tang Z."/>
            <person name="Zhuo Y."/>
            <person name="Zhang Y."/>
            <person name="Yu L."/>
            <person name="Huang J."/>
            <person name="Yang P."/>
            <person name="Peng Q."/>
            <person name="Zhang J."/>
            <person name="Jiang W."/>
            <person name="Zhang Z."/>
            <person name="Lin K."/>
            <person name="Ro D.K."/>
            <person name="Chen X."/>
            <person name="Xiong X."/>
            <person name="Shang Y."/>
            <person name="Huang S."/>
            <person name="Zeng J."/>
        </authorList>
    </citation>
    <scope>NUCLEOTIDE SEQUENCE [LARGE SCALE GENOMIC DNA]</scope>
    <source>
        <strain evidence="11">cv. BLH2017</strain>
        <tissue evidence="10">Root</tissue>
    </source>
</reference>
<evidence type="ECO:0000256" key="5">
    <source>
        <dbReference type="ARBA" id="ARBA00022801"/>
    </source>
</evidence>
<keyword evidence="7" id="KW-0961">Cell wall biogenesis/degradation</keyword>
<evidence type="ECO:0000256" key="3">
    <source>
        <dbReference type="ARBA" id="ARBA00022512"/>
    </source>
</evidence>
<dbReference type="OMA" id="NYSTHRI"/>
<evidence type="ECO:0000256" key="9">
    <source>
        <dbReference type="SAM" id="Phobius"/>
    </source>
</evidence>
<name>A0A200R258_MACCD</name>
<dbReference type="GO" id="GO:0005975">
    <property type="term" value="P:carbohydrate metabolic process"/>
    <property type="evidence" value="ECO:0007669"/>
    <property type="project" value="InterPro"/>
</dbReference>
<dbReference type="Proteomes" id="UP000195402">
    <property type="component" value="Unassembled WGS sequence"/>
</dbReference>
<dbReference type="GO" id="GO:0004650">
    <property type="term" value="F:polygalacturonase activity"/>
    <property type="evidence" value="ECO:0007669"/>
    <property type="project" value="InterPro"/>
</dbReference>
<keyword evidence="9" id="KW-0812">Transmembrane</keyword>
<keyword evidence="6 8" id="KW-0326">Glycosidase</keyword>
<dbReference type="InterPro" id="IPR000743">
    <property type="entry name" value="Glyco_hydro_28"/>
</dbReference>
<gene>
    <name evidence="10" type="ORF">BVC80_1543g236</name>
</gene>
<keyword evidence="9" id="KW-1133">Transmembrane helix</keyword>
<dbReference type="EMBL" id="MVGT01000481">
    <property type="protein sequence ID" value="OVA16781.1"/>
    <property type="molecule type" value="Genomic_DNA"/>
</dbReference>
<evidence type="ECO:0000256" key="1">
    <source>
        <dbReference type="ARBA" id="ARBA00004191"/>
    </source>
</evidence>
<dbReference type="Gene3D" id="2.160.20.10">
    <property type="entry name" value="Single-stranded right-handed beta-helix, Pectin lyase-like"/>
    <property type="match status" value="1"/>
</dbReference>
<dbReference type="AlphaFoldDB" id="A0A200R258"/>
<dbReference type="GO" id="GO:0071555">
    <property type="term" value="P:cell wall organization"/>
    <property type="evidence" value="ECO:0007669"/>
    <property type="project" value="UniProtKB-KW"/>
</dbReference>
<proteinExistence type="inferred from homology"/>